<dbReference type="Proteomes" id="UP000006465">
    <property type="component" value="Chromosome"/>
</dbReference>
<protein>
    <recommendedName>
        <fullName evidence="4">Secreted protein</fullName>
    </recommendedName>
</protein>
<dbReference type="RefSeq" id="WP_013242890.1">
    <property type="nucleotide sequence ID" value="NC_017945.3"/>
</dbReference>
<evidence type="ECO:0008006" key="4">
    <source>
        <dbReference type="Google" id="ProtNLM"/>
    </source>
</evidence>
<accession>A0AAU8PPJ3</accession>
<dbReference type="AlphaFoldDB" id="A0AAU8PPJ3"/>
<sequence>MPTAIMIATMSSVFLGFAFFTGAFTSYSYGKPGRLTWSLFAVAVLLITVIPVVLAISVAV</sequence>
<name>A0AAU8PPJ3_CORPS</name>
<dbReference type="GeneID" id="93975069"/>
<reference evidence="2 3" key="1">
    <citation type="journal article" date="2013" name="J. Biotechnol.">
        <title>Genome sequence of Corynebacterium pseudotuberculosis biovar equi strain 258 and prediction of antigenic targets to improve biotechnological vaccine production.</title>
        <authorList>
            <person name="Soares S.C."/>
            <person name="Trost E."/>
            <person name="Ramos R.T."/>
            <person name="Carneiro A.R."/>
            <person name="Santos A.R."/>
            <person name="Pinto A.C."/>
            <person name="Barbosa E."/>
            <person name="Aburjaile F."/>
            <person name="Ali A."/>
            <person name="Diniz C.A."/>
            <person name="Hassan S.S."/>
            <person name="Fiaux K."/>
            <person name="Guimaraes L.C."/>
            <person name="Bakhtiar S.M."/>
            <person name="Pereira U."/>
            <person name="Almeida S.S."/>
            <person name="Abreu V.A."/>
            <person name="Rocha F.S."/>
            <person name="Dorella F.A."/>
            <person name="Miyoshi A."/>
            <person name="Silva A."/>
            <person name="Azevedo V."/>
            <person name="Tauch A."/>
        </authorList>
    </citation>
    <scope>NUCLEOTIDE SEQUENCE [LARGE SCALE GENOMIC DNA]</scope>
    <source>
        <strain evidence="2 3">258</strain>
    </source>
</reference>
<evidence type="ECO:0000256" key="1">
    <source>
        <dbReference type="SAM" id="Phobius"/>
    </source>
</evidence>
<dbReference type="KEGG" id="coe:CP258_10510"/>
<evidence type="ECO:0000313" key="3">
    <source>
        <dbReference type="Proteomes" id="UP000006465"/>
    </source>
</evidence>
<keyword evidence="1" id="KW-1133">Transmembrane helix</keyword>
<feature type="transmembrane region" description="Helical" evidence="1">
    <location>
        <begin position="39"/>
        <end position="59"/>
    </location>
</feature>
<organism evidence="2 3">
    <name type="scientific">Corynebacterium pseudotuberculosis 258</name>
    <dbReference type="NCBI Taxonomy" id="1168865"/>
    <lineage>
        <taxon>Bacteria</taxon>
        <taxon>Bacillati</taxon>
        <taxon>Actinomycetota</taxon>
        <taxon>Actinomycetes</taxon>
        <taxon>Mycobacteriales</taxon>
        <taxon>Corynebacteriaceae</taxon>
        <taxon>Corynebacterium</taxon>
    </lineage>
</organism>
<proteinExistence type="predicted"/>
<gene>
    <name evidence="2" type="ORF">CP258_10510</name>
</gene>
<keyword evidence="1" id="KW-0812">Transmembrane</keyword>
<evidence type="ECO:0000313" key="2">
    <source>
        <dbReference type="EMBL" id="AFK17667.1"/>
    </source>
</evidence>
<keyword evidence="1" id="KW-0472">Membrane</keyword>
<feature type="transmembrane region" description="Helical" evidence="1">
    <location>
        <begin position="6"/>
        <end position="27"/>
    </location>
</feature>
<dbReference type="EMBL" id="CP003540">
    <property type="protein sequence ID" value="AFK17667.1"/>
    <property type="molecule type" value="Genomic_DNA"/>
</dbReference>